<evidence type="ECO:0000313" key="3">
    <source>
        <dbReference type="Proteomes" id="UP000038010"/>
    </source>
</evidence>
<dbReference type="GeneID" id="28740054"/>
<dbReference type="AlphaFoldDB" id="A0A0N0NMH1"/>
<dbReference type="OrthoDB" id="3437607at2759"/>
<protein>
    <submittedName>
        <fullName evidence="2">Uncharacterized protein</fullName>
    </submittedName>
</protein>
<feature type="compositionally biased region" description="Polar residues" evidence="1">
    <location>
        <begin position="142"/>
        <end position="159"/>
    </location>
</feature>
<feature type="compositionally biased region" description="Polar residues" evidence="1">
    <location>
        <begin position="216"/>
        <end position="225"/>
    </location>
</feature>
<organism evidence="2 3">
    <name type="scientific">Cyphellophora attinorum</name>
    <dbReference type="NCBI Taxonomy" id="1664694"/>
    <lineage>
        <taxon>Eukaryota</taxon>
        <taxon>Fungi</taxon>
        <taxon>Dikarya</taxon>
        <taxon>Ascomycota</taxon>
        <taxon>Pezizomycotina</taxon>
        <taxon>Eurotiomycetes</taxon>
        <taxon>Chaetothyriomycetidae</taxon>
        <taxon>Chaetothyriales</taxon>
        <taxon>Cyphellophoraceae</taxon>
        <taxon>Cyphellophora</taxon>
    </lineage>
</organism>
<sequence length="448" mass="49704">MLRIPQTSIGLSEQDVAFHIQQLDIHYGLLKQGFKKKDILRYMRDHIKTAADQRLETDSLRAPSTVDLAVSAPCPPVAHVSPPKPDDAKSAPTSDDFQVAESAEASLTDAESTTTDDHSKQPRRHHAPRQSSLLRFTEFASPPTSAETVQASLHLQASPSPSPKHYRPRTDTYSYNESELSGSDIPRPDDETLTDDEPTSPPVHAVMRPEAPEFVPSSQRASVENSVVHEDQDTLPLEPSTPAQPTPSLTALPLVPSTPPRPTPSLTTAVNTSSRSHRHRDCADTTTRRAQQLDGPFSVYNDALPALFQPQTPQELDRLRRWAVDGSAYTAPPGMLHSPSQIRRRQMQDDGEPGSQTPTARAITAQERRARELRRSIRIETARLDRLQISDSTDDEQTSRPRTVVADWRHELEAARVGDENWEIESDPRTSFAQSGIRIVSGNTRTFS</sequence>
<evidence type="ECO:0000313" key="2">
    <source>
        <dbReference type="EMBL" id="KPI40348.1"/>
    </source>
</evidence>
<dbReference type="RefSeq" id="XP_018000311.1">
    <property type="nucleotide sequence ID" value="XM_018148174.1"/>
</dbReference>
<feature type="region of interest" description="Disordered" evidence="1">
    <location>
        <begin position="72"/>
        <end position="289"/>
    </location>
</feature>
<dbReference type="VEuPathDB" id="FungiDB:AB675_7781"/>
<evidence type="ECO:0000256" key="1">
    <source>
        <dbReference type="SAM" id="MobiDB-lite"/>
    </source>
</evidence>
<proteinExistence type="predicted"/>
<comment type="caution">
    <text evidence="2">The sequence shown here is derived from an EMBL/GenBank/DDBJ whole genome shotgun (WGS) entry which is preliminary data.</text>
</comment>
<dbReference type="Proteomes" id="UP000038010">
    <property type="component" value="Unassembled WGS sequence"/>
</dbReference>
<dbReference type="EMBL" id="LFJN01000012">
    <property type="protein sequence ID" value="KPI40348.1"/>
    <property type="molecule type" value="Genomic_DNA"/>
</dbReference>
<keyword evidence="3" id="KW-1185">Reference proteome</keyword>
<accession>A0A0N0NMH1</accession>
<feature type="compositionally biased region" description="Polar residues" evidence="1">
    <location>
        <begin position="171"/>
        <end position="181"/>
    </location>
</feature>
<name>A0A0N0NMH1_9EURO</name>
<reference evidence="2 3" key="1">
    <citation type="submission" date="2015-06" db="EMBL/GenBank/DDBJ databases">
        <title>Draft genome of the ant-associated black yeast Phialophora attae CBS 131958.</title>
        <authorList>
            <person name="Moreno L.F."/>
            <person name="Stielow B.J."/>
            <person name="de Hoog S."/>
            <person name="Vicente V.A."/>
            <person name="Weiss V.A."/>
            <person name="de Vries M."/>
            <person name="Cruz L.M."/>
            <person name="Souza E.M."/>
        </authorList>
    </citation>
    <scope>NUCLEOTIDE SEQUENCE [LARGE SCALE GENOMIC DNA]</scope>
    <source>
        <strain evidence="2 3">CBS 131958</strain>
    </source>
</reference>
<gene>
    <name evidence="2" type="ORF">AB675_7781</name>
</gene>